<dbReference type="AlphaFoldDB" id="A0AAV3W092"/>
<dbReference type="GO" id="GO:0140359">
    <property type="term" value="F:ABC-type transporter activity"/>
    <property type="evidence" value="ECO:0007669"/>
    <property type="project" value="InterPro"/>
</dbReference>
<dbReference type="RefSeq" id="WP_017212051.1">
    <property type="nucleotide sequence ID" value="NZ_BJLA01000003.1"/>
</dbReference>
<evidence type="ECO:0000256" key="9">
    <source>
        <dbReference type="RuleBase" id="RU361157"/>
    </source>
</evidence>
<dbReference type="InterPro" id="IPR000412">
    <property type="entry name" value="ABC_2_transport"/>
</dbReference>
<proteinExistence type="inferred from homology"/>
<dbReference type="PANTHER" id="PTHR30413">
    <property type="entry name" value="INNER MEMBRANE TRANSPORT PERMEASE"/>
    <property type="match status" value="1"/>
</dbReference>
<evidence type="ECO:0000256" key="1">
    <source>
        <dbReference type="ARBA" id="ARBA00004429"/>
    </source>
</evidence>
<evidence type="ECO:0000256" key="5">
    <source>
        <dbReference type="ARBA" id="ARBA00022519"/>
    </source>
</evidence>
<keyword evidence="4 9" id="KW-1003">Cell membrane</keyword>
<dbReference type="PRINTS" id="PR00164">
    <property type="entry name" value="ABC2TRNSPORT"/>
</dbReference>
<feature type="transmembrane region" description="Helical" evidence="9">
    <location>
        <begin position="134"/>
        <end position="159"/>
    </location>
</feature>
<feature type="transmembrane region" description="Helical" evidence="9">
    <location>
        <begin position="29"/>
        <end position="50"/>
    </location>
</feature>
<evidence type="ECO:0000259" key="10">
    <source>
        <dbReference type="PROSITE" id="PS51012"/>
    </source>
</evidence>
<dbReference type="GO" id="GO:0043190">
    <property type="term" value="C:ATP-binding cassette (ABC) transporter complex"/>
    <property type="evidence" value="ECO:0007669"/>
    <property type="project" value="InterPro"/>
</dbReference>
<comment type="subcellular location">
    <subcellularLocation>
        <location evidence="1">Cell inner membrane</location>
        <topology evidence="1">Multi-pass membrane protein</topology>
    </subcellularLocation>
    <subcellularLocation>
        <location evidence="9">Cell membrane</location>
        <topology evidence="9">Multi-pass membrane protein</topology>
    </subcellularLocation>
</comment>
<evidence type="ECO:0000256" key="3">
    <source>
        <dbReference type="ARBA" id="ARBA00022448"/>
    </source>
</evidence>
<keyword evidence="5" id="KW-0997">Cell inner membrane</keyword>
<feature type="transmembrane region" description="Helical" evidence="9">
    <location>
        <begin position="228"/>
        <end position="246"/>
    </location>
</feature>
<organism evidence="11 12">
    <name type="scientific">Clostridium diolis</name>
    <dbReference type="NCBI Taxonomy" id="223919"/>
    <lineage>
        <taxon>Bacteria</taxon>
        <taxon>Bacillati</taxon>
        <taxon>Bacillota</taxon>
        <taxon>Clostridia</taxon>
        <taxon>Eubacteriales</taxon>
        <taxon>Clostridiaceae</taxon>
        <taxon>Clostridium</taxon>
    </lineage>
</organism>
<keyword evidence="3 9" id="KW-0813">Transport</keyword>
<keyword evidence="7 9" id="KW-1133">Transmembrane helix</keyword>
<sequence>MNSLKELYNYREMLFSLVRKDLRTRYKGSVLGFLWTFLNPLLQLCVYTIVFSVILRSDVPKYYIHLFVALVPWLFFATSIQGSSASIIGSKDLIKKIYFPRIIIPISVVNAAFMNMLFTMIVVFFALIFSGIGFSWYILLLPIIMILEYLLALGLSFIFSALDVYFRDLEHILGIVIMVWMYLTPVLYGIDMIPDNFKPIFKINPMTPIVVAFRDILYYKQMPDFSNMWIILAWSIALIVIGYVVFEKLQKKFAEEL</sequence>
<feature type="transmembrane region" description="Helical" evidence="9">
    <location>
        <begin position="102"/>
        <end position="128"/>
    </location>
</feature>
<feature type="transmembrane region" description="Helical" evidence="9">
    <location>
        <begin position="171"/>
        <end position="190"/>
    </location>
</feature>
<evidence type="ECO:0000256" key="4">
    <source>
        <dbReference type="ARBA" id="ARBA00022475"/>
    </source>
</evidence>
<feature type="transmembrane region" description="Helical" evidence="9">
    <location>
        <begin position="62"/>
        <end position="81"/>
    </location>
</feature>
<reference evidence="11 12" key="1">
    <citation type="submission" date="2019-06" db="EMBL/GenBank/DDBJ databases">
        <title>Draft genome sequence of Clostridium diolis DSM 15410.</title>
        <authorList>
            <person name="Kobayashi H."/>
            <person name="Tanizawa Y."/>
            <person name="Tohno M."/>
        </authorList>
    </citation>
    <scope>NUCLEOTIDE SEQUENCE [LARGE SCALE GENOMIC DNA]</scope>
    <source>
        <strain evidence="11 12">DSM 15410</strain>
    </source>
</reference>
<dbReference type="PANTHER" id="PTHR30413:SF8">
    <property type="entry name" value="TRANSPORT PERMEASE PROTEIN"/>
    <property type="match status" value="1"/>
</dbReference>
<keyword evidence="12" id="KW-1185">Reference proteome</keyword>
<keyword evidence="8 9" id="KW-0472">Membrane</keyword>
<evidence type="ECO:0000256" key="6">
    <source>
        <dbReference type="ARBA" id="ARBA00022692"/>
    </source>
</evidence>
<name>A0AAV3W092_9CLOT</name>
<evidence type="ECO:0000256" key="2">
    <source>
        <dbReference type="ARBA" id="ARBA00007783"/>
    </source>
</evidence>
<evidence type="ECO:0000313" key="11">
    <source>
        <dbReference type="EMBL" id="GEA30414.1"/>
    </source>
</evidence>
<dbReference type="Proteomes" id="UP000325212">
    <property type="component" value="Unassembled WGS sequence"/>
</dbReference>
<gene>
    <name evidence="11" type="ORF">CDIOL_13370</name>
</gene>
<dbReference type="Pfam" id="PF01061">
    <property type="entry name" value="ABC2_membrane"/>
    <property type="match status" value="1"/>
</dbReference>
<dbReference type="PROSITE" id="PS51012">
    <property type="entry name" value="ABC_TM2"/>
    <property type="match status" value="1"/>
</dbReference>
<evidence type="ECO:0000256" key="7">
    <source>
        <dbReference type="ARBA" id="ARBA00022989"/>
    </source>
</evidence>
<evidence type="ECO:0000313" key="12">
    <source>
        <dbReference type="Proteomes" id="UP000325212"/>
    </source>
</evidence>
<comment type="caution">
    <text evidence="11">The sequence shown here is derived from an EMBL/GenBank/DDBJ whole genome shotgun (WGS) entry which is preliminary data.</text>
</comment>
<dbReference type="InterPro" id="IPR013525">
    <property type="entry name" value="ABC2_TM"/>
</dbReference>
<evidence type="ECO:0000256" key="8">
    <source>
        <dbReference type="ARBA" id="ARBA00023136"/>
    </source>
</evidence>
<dbReference type="GO" id="GO:0015920">
    <property type="term" value="P:lipopolysaccharide transport"/>
    <property type="evidence" value="ECO:0007669"/>
    <property type="project" value="TreeGrafter"/>
</dbReference>
<protein>
    <recommendedName>
        <fullName evidence="9">Transport permease protein</fullName>
    </recommendedName>
</protein>
<accession>A0AAV3W092</accession>
<keyword evidence="6 9" id="KW-0812">Transmembrane</keyword>
<dbReference type="EMBL" id="BJLA01000003">
    <property type="protein sequence ID" value="GEA30414.1"/>
    <property type="molecule type" value="Genomic_DNA"/>
</dbReference>
<dbReference type="InterPro" id="IPR047817">
    <property type="entry name" value="ABC2_TM_bact-type"/>
</dbReference>
<comment type="similarity">
    <text evidence="2 9">Belongs to the ABC-2 integral membrane protein family.</text>
</comment>
<feature type="domain" description="ABC transmembrane type-2" evidence="10">
    <location>
        <begin position="31"/>
        <end position="249"/>
    </location>
</feature>